<evidence type="ECO:0000313" key="1">
    <source>
        <dbReference type="EMBL" id="CAI9110022.1"/>
    </source>
</evidence>
<dbReference type="InterPro" id="IPR053772">
    <property type="entry name" value="At1g61320/At1g61330-like"/>
</dbReference>
<proteinExistence type="predicted"/>
<organism evidence="1 2">
    <name type="scientific">Oldenlandia corymbosa var. corymbosa</name>
    <dbReference type="NCBI Taxonomy" id="529605"/>
    <lineage>
        <taxon>Eukaryota</taxon>
        <taxon>Viridiplantae</taxon>
        <taxon>Streptophyta</taxon>
        <taxon>Embryophyta</taxon>
        <taxon>Tracheophyta</taxon>
        <taxon>Spermatophyta</taxon>
        <taxon>Magnoliopsida</taxon>
        <taxon>eudicotyledons</taxon>
        <taxon>Gunneridae</taxon>
        <taxon>Pentapetalae</taxon>
        <taxon>asterids</taxon>
        <taxon>lamiids</taxon>
        <taxon>Gentianales</taxon>
        <taxon>Rubiaceae</taxon>
        <taxon>Rubioideae</taxon>
        <taxon>Spermacoceae</taxon>
        <taxon>Hedyotis-Oldenlandia complex</taxon>
        <taxon>Oldenlandia</taxon>
    </lineage>
</organism>
<name>A0AAV1DQ92_OLDCO</name>
<sequence>MAKITDLPEAILQQIFSLLRSEGEGIKASLCCKPLMNAWLTRPDLVFDFDHLLRCCDYENRREIFEEDVEYQQLLDYLTRTLRRYHQGKVPIRSFTFKHGPYSFQKRIVKPHVLEEWVRLASENGAKIRLNLLYDCYLPQNFWEWKNLAEDLMSYCNSIEDMEILFCTGLKKIVTNKLPRLKRFRFRGDVDYFTLEIQSPSLEFLTAKMPGWNGKLTLHPCQNLKYLRLKNFVVNAGNRFFEDLDNYFPNLQSLRLGRTCVIRCDSEDISKIKVSSSSLERLQLKLIHDLDDILVRAPRLNEFVYHGYATADPNIIGASSLRTSTLKIVPSYVDYRSNRCKYSFDRVKELIKKFGQSRLSLVLKSRQHSVINLGMEQVRDDDPHIPAIERLSVEGEGNEESLISMLDRCFWCCRPKILSVKWWGCLNDVDGGDPFLERAMKTEYQDHDQGHIKFWQRDLKRVQPQALDHPNHESDGRPKDFLHFLYTLDWDTPSSSTATEE</sequence>
<dbReference type="Gene3D" id="3.80.10.10">
    <property type="entry name" value="Ribonuclease Inhibitor"/>
    <property type="match status" value="1"/>
</dbReference>
<accession>A0AAV1DQ92</accession>
<dbReference type="AlphaFoldDB" id="A0AAV1DQ92"/>
<dbReference type="InterPro" id="IPR032675">
    <property type="entry name" value="LRR_dom_sf"/>
</dbReference>
<reference evidence="1" key="1">
    <citation type="submission" date="2023-03" db="EMBL/GenBank/DDBJ databases">
        <authorList>
            <person name="Julca I."/>
        </authorList>
    </citation>
    <scope>NUCLEOTIDE SEQUENCE</scope>
</reference>
<dbReference type="EMBL" id="OX459123">
    <property type="protein sequence ID" value="CAI9110022.1"/>
    <property type="molecule type" value="Genomic_DNA"/>
</dbReference>
<protein>
    <submittedName>
        <fullName evidence="1">OLC1v1009982C1</fullName>
    </submittedName>
</protein>
<dbReference type="PANTHER" id="PTHR34145">
    <property type="entry name" value="OS02G0105600 PROTEIN"/>
    <property type="match status" value="1"/>
</dbReference>
<dbReference type="SUPFAM" id="SSF52047">
    <property type="entry name" value="RNI-like"/>
    <property type="match status" value="1"/>
</dbReference>
<dbReference type="Proteomes" id="UP001161247">
    <property type="component" value="Chromosome 6"/>
</dbReference>
<keyword evidence="2" id="KW-1185">Reference proteome</keyword>
<dbReference type="PANTHER" id="PTHR34145:SF28">
    <property type="entry name" value="F-BOX DOMAIN-CONTAINING PROTEIN"/>
    <property type="match status" value="1"/>
</dbReference>
<gene>
    <name evidence="1" type="ORF">OLC1_LOCUS17776</name>
</gene>
<evidence type="ECO:0000313" key="2">
    <source>
        <dbReference type="Proteomes" id="UP001161247"/>
    </source>
</evidence>